<gene>
    <name evidence="14" type="primary">Ints11</name>
    <name evidence="14" type="ORF">GLABRA_R10331</name>
</gene>
<comment type="similarity">
    <text evidence="4">Belongs to the metallo-beta-lactamase superfamily. RNA-metabolizing metallo-beta-lactamase-like family. INTS11 subfamily.</text>
</comment>
<dbReference type="Gene3D" id="3.60.15.10">
    <property type="entry name" value="Ribonuclease Z/Hydroxyacylglutathione hydrolase-like"/>
    <property type="match status" value="1"/>
</dbReference>
<keyword evidence="15" id="KW-1185">Reference proteome</keyword>
<dbReference type="FunFam" id="3.40.50.10890:FF:000002">
    <property type="entry name" value="Integrator complex subunit 11"/>
    <property type="match status" value="1"/>
</dbReference>
<dbReference type="InterPro" id="IPR041897">
    <property type="entry name" value="INTS11-like_MBL-fold"/>
</dbReference>
<dbReference type="Pfam" id="PF16661">
    <property type="entry name" value="Lactamase_B_6"/>
    <property type="match status" value="1"/>
</dbReference>
<dbReference type="Proteomes" id="UP000591073">
    <property type="component" value="Unassembled WGS sequence"/>
</dbReference>
<evidence type="ECO:0000256" key="5">
    <source>
        <dbReference type="ARBA" id="ARBA00016810"/>
    </source>
</evidence>
<proteinExistence type="inferred from homology"/>
<dbReference type="EMBL" id="VXAP01000018">
    <property type="protein sequence ID" value="NXL27648.1"/>
    <property type="molecule type" value="Genomic_DNA"/>
</dbReference>
<evidence type="ECO:0000256" key="4">
    <source>
        <dbReference type="ARBA" id="ARBA00007093"/>
    </source>
</evidence>
<evidence type="ECO:0000256" key="8">
    <source>
        <dbReference type="ARBA" id="ARBA00022801"/>
    </source>
</evidence>
<dbReference type="CDD" id="cd16291">
    <property type="entry name" value="INTS11-like_MBL-fold"/>
    <property type="match status" value="1"/>
</dbReference>
<dbReference type="GO" id="GO:0046872">
    <property type="term" value="F:metal ion binding"/>
    <property type="evidence" value="ECO:0007669"/>
    <property type="project" value="UniProtKB-KW"/>
</dbReference>
<keyword evidence="8" id="KW-0378">Hydrolase</keyword>
<evidence type="ECO:0000259" key="12">
    <source>
        <dbReference type="SMART" id="SM00849"/>
    </source>
</evidence>
<dbReference type="PANTHER" id="PTHR11203:SF37">
    <property type="entry name" value="INTEGRATOR COMPLEX SUBUNIT 11"/>
    <property type="match status" value="1"/>
</dbReference>
<evidence type="ECO:0000313" key="14">
    <source>
        <dbReference type="EMBL" id="NXL27648.1"/>
    </source>
</evidence>
<keyword evidence="6" id="KW-0963">Cytoplasm</keyword>
<feature type="non-terminal residue" evidence="14">
    <location>
        <position position="597"/>
    </location>
</feature>
<dbReference type="GO" id="GO:0016787">
    <property type="term" value="F:hydrolase activity"/>
    <property type="evidence" value="ECO:0007669"/>
    <property type="project" value="UniProtKB-KW"/>
</dbReference>
<dbReference type="InterPro" id="IPR011108">
    <property type="entry name" value="RMMBL"/>
</dbReference>
<dbReference type="InterPro" id="IPR001279">
    <property type="entry name" value="Metallo-B-lactamas"/>
</dbReference>
<dbReference type="InterPro" id="IPR048662">
    <property type="entry name" value="IntS11_C"/>
</dbReference>
<feature type="non-terminal residue" evidence="14">
    <location>
        <position position="1"/>
    </location>
</feature>
<dbReference type="InterPro" id="IPR050698">
    <property type="entry name" value="MBL"/>
</dbReference>
<dbReference type="AlphaFoldDB" id="A0A7L0REG2"/>
<name>A0A7L0REG2_GLABR</name>
<evidence type="ECO:0000256" key="9">
    <source>
        <dbReference type="ARBA" id="ARBA00022833"/>
    </source>
</evidence>
<dbReference type="GO" id="GO:0005634">
    <property type="term" value="C:nucleus"/>
    <property type="evidence" value="ECO:0007669"/>
    <property type="project" value="UniProtKB-SubCell"/>
</dbReference>
<dbReference type="Pfam" id="PF10996">
    <property type="entry name" value="Beta-Casp"/>
    <property type="match status" value="1"/>
</dbReference>
<evidence type="ECO:0000256" key="7">
    <source>
        <dbReference type="ARBA" id="ARBA00022723"/>
    </source>
</evidence>
<dbReference type="Pfam" id="PF21386">
    <property type="entry name" value="IntS11_C"/>
    <property type="match status" value="1"/>
</dbReference>
<dbReference type="PANTHER" id="PTHR11203">
    <property type="entry name" value="CLEAVAGE AND POLYADENYLATION SPECIFICITY FACTOR FAMILY MEMBER"/>
    <property type="match status" value="1"/>
</dbReference>
<evidence type="ECO:0000256" key="10">
    <source>
        <dbReference type="ARBA" id="ARBA00023242"/>
    </source>
</evidence>
<keyword evidence="7" id="KW-0479">Metal-binding</keyword>
<reference evidence="14 15" key="1">
    <citation type="submission" date="2019-09" db="EMBL/GenBank/DDBJ databases">
        <title>Bird 10,000 Genomes (B10K) Project - Family phase.</title>
        <authorList>
            <person name="Zhang G."/>
        </authorList>
    </citation>
    <scope>NUCLEOTIDE SEQUENCE [LARGE SCALE GENOMIC DNA]</scope>
    <source>
        <strain evidence="14">B10K-DU-008-63</strain>
    </source>
</reference>
<evidence type="ECO:0000256" key="3">
    <source>
        <dbReference type="ARBA" id="ARBA00004496"/>
    </source>
</evidence>
<dbReference type="Pfam" id="PF07521">
    <property type="entry name" value="RMMBL"/>
    <property type="match status" value="1"/>
</dbReference>
<feature type="domain" description="Beta-Casp" evidence="13">
    <location>
        <begin position="242"/>
        <end position="360"/>
    </location>
</feature>
<dbReference type="SMART" id="SM00849">
    <property type="entry name" value="Lactamase_B"/>
    <property type="match status" value="1"/>
</dbReference>
<evidence type="ECO:0000256" key="6">
    <source>
        <dbReference type="ARBA" id="ARBA00022490"/>
    </source>
</evidence>
<dbReference type="SMART" id="SM01027">
    <property type="entry name" value="Beta-Casp"/>
    <property type="match status" value="1"/>
</dbReference>
<accession>A0A7L0REG2</accession>
<keyword evidence="10" id="KW-0539">Nucleus</keyword>
<keyword evidence="9" id="KW-0862">Zinc</keyword>
<dbReference type="GO" id="GO:0016180">
    <property type="term" value="P:snRNA processing"/>
    <property type="evidence" value="ECO:0007669"/>
    <property type="project" value="TreeGrafter"/>
</dbReference>
<dbReference type="FunFam" id="3.60.15.10:FF:000003">
    <property type="entry name" value="Integrator complex subunit 11"/>
    <property type="match status" value="1"/>
</dbReference>
<sequence>SLAWVPGAGQDVGRSCILVSIAGKNVMLDCGMHMGYNDDRRFPDFSYITQNGRLTDFLDCVIISHFHLDHCGALPYFSEMVGYDGPIYMTHPTKAICPILLEDYRKITVDKKGETNFFTSQMIKDCMKKVVAVHLHQTVQVDEELEIKAYYAGHVLGAAMFQIKVGCESVVYTGDYNMTPDRHLGAAWIDKCRPDLLISESTYATTIRDSKRCRERDFLKKVHETVERGGKVLIPVFALGRAQELCILLETFWERMNLKAPIYFSTGLTEKANHYYKLFITWTNQKIRKTFVQRNMFEFKHIKAFDRAFADNPGPMVVFATPGMLHAGQSLQIFRKWAGNEKNMVIMPGYCVQGTVGHKILSGQRKLEMEGRQILEVKMQVEYMSFSAHADAKGIMQLIRQAEPRNVLLVHGEAKKMEFLKQKIEQEFHVSCYMPANGETTTIFTNPSIPVDISLSLLKRETAIGLAPDVKKPKLLHGTLIMKENSFRLVSPEQALKELGLAEHQLRFTCRVHIQDPRKEHETVLRVYNHLKGVLKDYSVQHLPDGSITVESILIQATAHSEDQGTKVLLVSWTYQDEELGSYLTSLLKKGLPPGTA</sequence>
<comment type="caution">
    <text evidence="14">The sequence shown here is derived from an EMBL/GenBank/DDBJ whole genome shotgun (WGS) entry which is preliminary data.</text>
</comment>
<evidence type="ECO:0000259" key="13">
    <source>
        <dbReference type="SMART" id="SM01027"/>
    </source>
</evidence>
<feature type="domain" description="Metallo-beta-lactamase" evidence="12">
    <location>
        <begin position="13"/>
        <end position="230"/>
    </location>
</feature>
<dbReference type="OrthoDB" id="10249535at2759"/>
<dbReference type="GO" id="GO:0005737">
    <property type="term" value="C:cytoplasm"/>
    <property type="evidence" value="ECO:0007669"/>
    <property type="project" value="UniProtKB-SubCell"/>
</dbReference>
<dbReference type="SUPFAM" id="SSF56281">
    <property type="entry name" value="Metallo-hydrolase/oxidoreductase"/>
    <property type="match status" value="1"/>
</dbReference>
<evidence type="ECO:0000313" key="15">
    <source>
        <dbReference type="Proteomes" id="UP000591073"/>
    </source>
</evidence>
<comment type="cofactor">
    <cofactor evidence="1">
        <name>Zn(2+)</name>
        <dbReference type="ChEBI" id="CHEBI:29105"/>
    </cofactor>
</comment>
<protein>
    <recommendedName>
        <fullName evidence="5">Integrator complex subunit 11</fullName>
    </recommendedName>
    <alternativeName>
        <fullName evidence="11">Cleavage and polyadenylation-specific factor 3-like protein</fullName>
    </alternativeName>
</protein>
<dbReference type="InterPro" id="IPR036866">
    <property type="entry name" value="RibonucZ/Hydroxyglut_hydro"/>
</dbReference>
<dbReference type="Gene3D" id="3.40.50.10890">
    <property type="match status" value="1"/>
</dbReference>
<comment type="subcellular location">
    <subcellularLocation>
        <location evidence="3">Cytoplasm</location>
    </subcellularLocation>
    <subcellularLocation>
        <location evidence="2">Nucleus</location>
    </subcellularLocation>
</comment>
<dbReference type="GO" id="GO:0004521">
    <property type="term" value="F:RNA endonuclease activity"/>
    <property type="evidence" value="ECO:0007669"/>
    <property type="project" value="TreeGrafter"/>
</dbReference>
<evidence type="ECO:0000256" key="2">
    <source>
        <dbReference type="ARBA" id="ARBA00004123"/>
    </source>
</evidence>
<dbReference type="InterPro" id="IPR022712">
    <property type="entry name" value="Beta_Casp"/>
</dbReference>
<organism evidence="14 15">
    <name type="scientific">Glaucidium brasilianum</name>
    <name type="common">Ferruginous pygmy-owl</name>
    <dbReference type="NCBI Taxonomy" id="78217"/>
    <lineage>
        <taxon>Eukaryota</taxon>
        <taxon>Metazoa</taxon>
        <taxon>Chordata</taxon>
        <taxon>Craniata</taxon>
        <taxon>Vertebrata</taxon>
        <taxon>Euteleostomi</taxon>
        <taxon>Archelosauria</taxon>
        <taxon>Archosauria</taxon>
        <taxon>Dinosauria</taxon>
        <taxon>Saurischia</taxon>
        <taxon>Theropoda</taxon>
        <taxon>Coelurosauria</taxon>
        <taxon>Aves</taxon>
        <taxon>Neognathae</taxon>
        <taxon>Neoaves</taxon>
        <taxon>Telluraves</taxon>
        <taxon>Strigiformes</taxon>
        <taxon>Strigidae</taxon>
        <taxon>Glaucidium</taxon>
    </lineage>
</organism>
<evidence type="ECO:0000256" key="1">
    <source>
        <dbReference type="ARBA" id="ARBA00001947"/>
    </source>
</evidence>
<evidence type="ECO:0000256" key="11">
    <source>
        <dbReference type="ARBA" id="ARBA00029625"/>
    </source>
</evidence>